<dbReference type="AlphaFoldDB" id="A0A0E2BHF1"/>
<dbReference type="Pfam" id="PF08974">
    <property type="entry name" value="DUF1877"/>
    <property type="match status" value="1"/>
</dbReference>
<reference evidence="1 2" key="1">
    <citation type="submission" date="2012-10" db="EMBL/GenBank/DDBJ databases">
        <authorList>
            <person name="Harkins D.M."/>
            <person name="Durkin A.S."/>
            <person name="Brinkac L.M."/>
            <person name="Selengut J.D."/>
            <person name="Sanka R."/>
            <person name="DePew J."/>
            <person name="Purushe J."/>
            <person name="Peacock S.J."/>
            <person name="Thaipadungpanit J."/>
            <person name="Wuthiekanun V.W."/>
            <person name="Day N.P."/>
            <person name="Vinetz J.M."/>
            <person name="Sutton G.G."/>
            <person name="Nelson W.C."/>
            <person name="Fouts D.E."/>
        </authorList>
    </citation>
    <scope>NUCLEOTIDE SEQUENCE [LARGE SCALE GENOMIC DNA]</scope>
    <source>
        <strain evidence="1 2">H1</strain>
    </source>
</reference>
<gene>
    <name evidence="1" type="ORF">LEP1GSC081_2652</name>
</gene>
<organism evidence="1 2">
    <name type="scientific">Leptospira kirschneri str. H1</name>
    <dbReference type="NCBI Taxonomy" id="1049966"/>
    <lineage>
        <taxon>Bacteria</taxon>
        <taxon>Pseudomonadati</taxon>
        <taxon>Spirochaetota</taxon>
        <taxon>Spirochaetia</taxon>
        <taxon>Leptospirales</taxon>
        <taxon>Leptospiraceae</taxon>
        <taxon>Leptospira</taxon>
    </lineage>
</organism>
<accession>A0A0E2BHF1</accession>
<dbReference type="Proteomes" id="UP000006253">
    <property type="component" value="Unassembled WGS sequence"/>
</dbReference>
<dbReference type="RefSeq" id="WP_004764639.1">
    <property type="nucleotide sequence ID" value="NZ_AHMY02000022.1"/>
</dbReference>
<name>A0A0E2BHF1_9LEPT</name>
<dbReference type="EMBL" id="AHMY02000022">
    <property type="protein sequence ID" value="EKO16653.1"/>
    <property type="molecule type" value="Genomic_DNA"/>
</dbReference>
<evidence type="ECO:0000313" key="1">
    <source>
        <dbReference type="EMBL" id="EKO16653.1"/>
    </source>
</evidence>
<sequence length="166" mass="19295">MSMIGCFLMVTESTLEDLVQHPKKIEKFAYGEEEDPRTPDPHFDIDKTWQIIHFLLTGDSYEGSPPERNVIFGKSILSDEVDIGYGPARFLNVIEVKEVHRFLQGLSADELWGRFDLDAIRKANVYPENWTGDEEDREYLTDYYLNLVDFYARASENNLCLIQYIS</sequence>
<dbReference type="InterPro" id="IPR035944">
    <property type="entry name" value="YfbM-like_sf"/>
</dbReference>
<evidence type="ECO:0000313" key="2">
    <source>
        <dbReference type="Proteomes" id="UP000006253"/>
    </source>
</evidence>
<dbReference type="InterPro" id="IPR015068">
    <property type="entry name" value="DUF1877"/>
</dbReference>
<proteinExistence type="predicted"/>
<dbReference type="Gene3D" id="3.40.1760.10">
    <property type="entry name" value="YfbM-like super family"/>
    <property type="match status" value="1"/>
</dbReference>
<comment type="caution">
    <text evidence="1">The sequence shown here is derived from an EMBL/GenBank/DDBJ whole genome shotgun (WGS) entry which is preliminary data.</text>
</comment>
<protein>
    <submittedName>
        <fullName evidence="1">PF08974 domain protein</fullName>
    </submittedName>
</protein>
<dbReference type="SUPFAM" id="SSF111069">
    <property type="entry name" value="Hypothetical protein yfbM"/>
    <property type="match status" value="1"/>
</dbReference>